<dbReference type="EMBL" id="CP019437">
    <property type="protein sequence ID" value="AQS49706.1"/>
    <property type="molecule type" value="Genomic_DNA"/>
</dbReference>
<keyword evidence="4" id="KW-1185">Reference proteome</keyword>
<dbReference type="Proteomes" id="UP000185622">
    <property type="component" value="Chromosome"/>
</dbReference>
<evidence type="ECO:0000313" key="4">
    <source>
        <dbReference type="Proteomes" id="UP000185622"/>
    </source>
</evidence>
<dbReference type="Gene3D" id="3.40.1740.10">
    <property type="entry name" value="VC0467-like"/>
    <property type="match status" value="1"/>
</dbReference>
<evidence type="ECO:0000256" key="1">
    <source>
        <dbReference type="ARBA" id="ARBA00009600"/>
    </source>
</evidence>
<dbReference type="PANTHER" id="PTHR30327:SF1">
    <property type="entry name" value="UPF0301 PROTEIN YQGE"/>
    <property type="match status" value="1"/>
</dbReference>
<name>A0ABM6ILG4_9RHOB</name>
<comment type="similarity">
    <text evidence="1 2">Belongs to the UPF0301 (AlgH) family.</text>
</comment>
<proteinExistence type="inferred from homology"/>
<reference evidence="3 4" key="1">
    <citation type="submission" date="2017-01" db="EMBL/GenBank/DDBJ databases">
        <title>The complete genome sequence of a sulfur-oxidizing marine bacterium Thioclava sp. 25B10_4T.</title>
        <authorList>
            <person name="Liu Y."/>
            <person name="Lai Q."/>
            <person name="Shao Z."/>
        </authorList>
    </citation>
    <scope>NUCLEOTIDE SEQUENCE [LARGE SCALE GENOMIC DNA]</scope>
    <source>
        <strain evidence="3 4">25B10_4</strain>
    </source>
</reference>
<dbReference type="NCBIfam" id="NF001268">
    <property type="entry name" value="PRK00228.1-4"/>
    <property type="match status" value="1"/>
</dbReference>
<organism evidence="3 4">
    <name type="scientific">Thioclava nitratireducens</name>
    <dbReference type="NCBI Taxonomy" id="1915078"/>
    <lineage>
        <taxon>Bacteria</taxon>
        <taxon>Pseudomonadati</taxon>
        <taxon>Pseudomonadota</taxon>
        <taxon>Alphaproteobacteria</taxon>
        <taxon>Rhodobacterales</taxon>
        <taxon>Paracoccaceae</taxon>
        <taxon>Thioclava</taxon>
    </lineage>
</organism>
<dbReference type="HAMAP" id="MF_00758">
    <property type="entry name" value="UPF0301"/>
    <property type="match status" value="1"/>
</dbReference>
<protein>
    <recommendedName>
        <fullName evidence="2">UPF0301 protein BMG03_04005</fullName>
    </recommendedName>
</protein>
<evidence type="ECO:0000313" key="3">
    <source>
        <dbReference type="EMBL" id="AQS49706.1"/>
    </source>
</evidence>
<sequence length="186" mass="19961">MDLTGKFLIAMPGMGDPRFEHSVIAVCAHSDEGAMGLIINKPLPSPAFSDLLESLDIDRPGADIRLDQPILFGGPVETGRGFVLHSPDWTTGEGQMEVTDRLRMTGTRDILEDIARGRGPNQALMALGYAGWGPGQLEEEILDNGWLTADSDADLALDSDHETKWVRALEGMGIDPRTLSAAAGHA</sequence>
<dbReference type="SUPFAM" id="SSF143456">
    <property type="entry name" value="VC0467-like"/>
    <property type="match status" value="1"/>
</dbReference>
<evidence type="ECO:0000256" key="2">
    <source>
        <dbReference type="HAMAP-Rule" id="MF_00758"/>
    </source>
</evidence>
<dbReference type="Pfam" id="PF02622">
    <property type="entry name" value="DUF179"/>
    <property type="match status" value="1"/>
</dbReference>
<accession>A0ABM6ILG4</accession>
<gene>
    <name evidence="3" type="ORF">BMG03_04005</name>
</gene>
<dbReference type="PANTHER" id="PTHR30327">
    <property type="entry name" value="UNCHARACTERIZED PROTEIN YQGE"/>
    <property type="match status" value="1"/>
</dbReference>
<dbReference type="InterPro" id="IPR003774">
    <property type="entry name" value="AlgH-like"/>
</dbReference>
<dbReference type="RefSeq" id="WP_075776024.1">
    <property type="nucleotide sequence ID" value="NZ_CP019437.1"/>
</dbReference>